<feature type="domain" description="NADH:quinone oxidoreductase/Mrp antiporter transmembrane" evidence="6">
    <location>
        <begin position="130"/>
        <end position="428"/>
    </location>
</feature>
<evidence type="ECO:0000256" key="1">
    <source>
        <dbReference type="ARBA" id="ARBA00004141"/>
    </source>
</evidence>
<dbReference type="HAMAP" id="MF_00445">
    <property type="entry name" value="NDH1_NuoN_1"/>
    <property type="match status" value="1"/>
</dbReference>
<evidence type="ECO:0000256" key="3">
    <source>
        <dbReference type="ARBA" id="ARBA00022989"/>
    </source>
</evidence>
<organism evidence="7">
    <name type="scientific">Melanothamnus gigas</name>
    <dbReference type="NCBI Taxonomy" id="3016206"/>
    <lineage>
        <taxon>Eukaryota</taxon>
        <taxon>Rhodophyta</taxon>
        <taxon>Florideophyceae</taxon>
        <taxon>Rhodymeniophycidae</taxon>
        <taxon>Ceramiales</taxon>
        <taxon>Rhodomelaceae</taxon>
        <taxon>Polysiphonioideae</taxon>
        <taxon>Melanothamnus</taxon>
    </lineage>
</organism>
<feature type="transmembrane region" description="Helical" evidence="5">
    <location>
        <begin position="83"/>
        <end position="101"/>
    </location>
</feature>
<dbReference type="GeneID" id="77661526"/>
<feature type="transmembrane region" description="Helical" evidence="5">
    <location>
        <begin position="6"/>
        <end position="29"/>
    </location>
</feature>
<dbReference type="GO" id="GO:0042773">
    <property type="term" value="P:ATP synthesis coupled electron transport"/>
    <property type="evidence" value="ECO:0007669"/>
    <property type="project" value="InterPro"/>
</dbReference>
<feature type="transmembrane region" description="Helical" evidence="5">
    <location>
        <begin position="420"/>
        <end position="440"/>
    </location>
</feature>
<feature type="transmembrane region" description="Helical" evidence="5">
    <location>
        <begin position="283"/>
        <end position="304"/>
    </location>
</feature>
<feature type="transmembrane region" description="Helical" evidence="5">
    <location>
        <begin position="208"/>
        <end position="229"/>
    </location>
</feature>
<feature type="transmembrane region" description="Helical" evidence="5">
    <location>
        <begin position="378"/>
        <end position="400"/>
    </location>
</feature>
<feature type="transmembrane region" description="Helical" evidence="5">
    <location>
        <begin position="311"/>
        <end position="332"/>
    </location>
</feature>
<evidence type="ECO:0000256" key="5">
    <source>
        <dbReference type="SAM" id="Phobius"/>
    </source>
</evidence>
<feature type="transmembrane region" description="Helical" evidence="5">
    <location>
        <begin position="338"/>
        <end position="358"/>
    </location>
</feature>
<reference evidence="7" key="1">
    <citation type="submission" date="2022-10" db="EMBL/GenBank/DDBJ databases">
        <title>Phylogenomic analysis of pseudocryptic diversity reveals the new genus deltalsia (rhodomelaceae, rhodophyta).</title>
        <authorList>
            <person name="Diaz-Tapia P."/>
            <person name="Rodriguez-Bujan I."/>
            <person name="Maggs C.A."/>
            <person name="Verbruggen H."/>
        </authorList>
    </citation>
    <scope>NUCLEOTIDE SEQUENCE</scope>
    <source>
        <strain evidence="7">JH1432</strain>
    </source>
</reference>
<dbReference type="EMBL" id="OP748278">
    <property type="protein sequence ID" value="WAX04170.1"/>
    <property type="molecule type" value="Genomic_DNA"/>
</dbReference>
<dbReference type="NCBIfam" id="TIGR01770">
    <property type="entry name" value="NDH_I_N"/>
    <property type="match status" value="1"/>
</dbReference>
<dbReference type="RefSeq" id="YP_010620134.1">
    <property type="nucleotide sequence ID" value="NC_070156.1"/>
</dbReference>
<dbReference type="GO" id="GO:0008137">
    <property type="term" value="F:NADH dehydrogenase (ubiquinone) activity"/>
    <property type="evidence" value="ECO:0007669"/>
    <property type="project" value="InterPro"/>
</dbReference>
<dbReference type="InterPro" id="IPR010096">
    <property type="entry name" value="NADH-Q_OxRdtase_suN/2"/>
</dbReference>
<keyword evidence="4 5" id="KW-0472">Membrane</keyword>
<proteinExistence type="inferred from homology"/>
<keyword evidence="3 5" id="KW-1133">Transmembrane helix</keyword>
<name>A0A9F1U5D3_9FLOR</name>
<feature type="transmembrane region" description="Helical" evidence="5">
    <location>
        <begin position="50"/>
        <end position="71"/>
    </location>
</feature>
<feature type="transmembrane region" description="Helical" evidence="5">
    <location>
        <begin position="108"/>
        <end position="128"/>
    </location>
</feature>
<feature type="transmembrane region" description="Helical" evidence="5">
    <location>
        <begin position="250"/>
        <end position="271"/>
    </location>
</feature>
<gene>
    <name evidence="7" type="primary">nad2</name>
</gene>
<evidence type="ECO:0000259" key="6">
    <source>
        <dbReference type="Pfam" id="PF00361"/>
    </source>
</evidence>
<feature type="transmembrane region" description="Helical" evidence="5">
    <location>
        <begin position="134"/>
        <end position="153"/>
    </location>
</feature>
<protein>
    <submittedName>
        <fullName evidence="7">NADH dehydrogenase subunit 2</fullName>
    </submittedName>
</protein>
<dbReference type="Pfam" id="PF00361">
    <property type="entry name" value="Proton_antipo_M"/>
    <property type="match status" value="1"/>
</dbReference>
<evidence type="ECO:0000256" key="4">
    <source>
        <dbReference type="ARBA" id="ARBA00023136"/>
    </source>
</evidence>
<keyword evidence="2 5" id="KW-0812">Transmembrane</keyword>
<feature type="transmembrane region" description="Helical" evidence="5">
    <location>
        <begin position="469"/>
        <end position="489"/>
    </location>
</feature>
<feature type="transmembrane region" description="Helical" evidence="5">
    <location>
        <begin position="165"/>
        <end position="188"/>
    </location>
</feature>
<comment type="subcellular location">
    <subcellularLocation>
        <location evidence="1">Membrane</location>
        <topology evidence="1">Multi-pass membrane protein</topology>
    </subcellularLocation>
</comment>
<dbReference type="AlphaFoldDB" id="A0A9F1U5D3"/>
<dbReference type="GO" id="GO:0016020">
    <property type="term" value="C:membrane"/>
    <property type="evidence" value="ECO:0007669"/>
    <property type="project" value="UniProtKB-SubCell"/>
</dbReference>
<geneLocation type="mitochondrion" evidence="7"/>
<sequence length="499" mass="57695">MSLNFFYINLYPVLIELFLGLIVCFCLIFGASYSNSNFFHFPLAAKCIRFFVLQGLFLSFILLLNSVPFYFSFWNKLLLCDSFAFYGKFLIFFFSISWMLIWQTNLKILNFEFWILILLSIIALNLLIQANDLLSIYLFIEFLSLTFYILTSINRNSEFSTESGLKYFILGAFASSLLLFGFTLIYNFTGLTNLPDLLIFFTGYSPNYFLTLDKGLFLAIICVLTAILFKLGAAPFHLWVPDVYEGAPTIITSFFAILPKITILILLIRFVFNSFGDFMYYEIYLYLIMSTFLSSLIGTAGAFLQSKWKRFVAFSSISHLSFFLLNLCVLNTTNLVNLVIYLIIYLIMSSQFFSFFSFFKKFQFPKIISPRFFNSLTFLNITNPLLAICFTLSLFSFAGIPPLAGFFSKFFVFYSAISSQFFFLSISLLGLNCISCFYYINLIKKNYFNDLSTSYLSVMYAPAQNTNLWILSSFSFLILFLDFDFVLLFSNLMCSTFLN</sequence>
<keyword evidence="7" id="KW-0496">Mitochondrion</keyword>
<dbReference type="InterPro" id="IPR001750">
    <property type="entry name" value="ND/Mrp_TM"/>
</dbReference>
<evidence type="ECO:0000313" key="7">
    <source>
        <dbReference type="EMBL" id="WAX04170.1"/>
    </source>
</evidence>
<evidence type="ECO:0000256" key="2">
    <source>
        <dbReference type="ARBA" id="ARBA00022692"/>
    </source>
</evidence>
<accession>A0A9F1U5D3</accession>
<dbReference type="PANTHER" id="PTHR22773">
    <property type="entry name" value="NADH DEHYDROGENASE"/>
    <property type="match status" value="1"/>
</dbReference>